<name>A0A6S6QRE5_9HYPH</name>
<sequence>MRELNLGTLKRAIEGNDAATLSGLFAENAMLRIVDSIHPPSHPLDLKGRKKIAEFYADVCGRGVTHHVADMVSGDGHLAFTEECEYPGGAKVFCSAMLDVDKDGRITREVMVQAWDDDER</sequence>
<dbReference type="SUPFAM" id="SSF54427">
    <property type="entry name" value="NTF2-like"/>
    <property type="match status" value="1"/>
</dbReference>
<dbReference type="Gene3D" id="3.10.450.50">
    <property type="match status" value="1"/>
</dbReference>
<keyword evidence="3" id="KW-1185">Reference proteome</keyword>
<dbReference type="InterPro" id="IPR032710">
    <property type="entry name" value="NTF2-like_dom_sf"/>
</dbReference>
<dbReference type="InterPro" id="IPR037401">
    <property type="entry name" value="SnoaL-like"/>
</dbReference>
<feature type="domain" description="SnoaL-like" evidence="1">
    <location>
        <begin position="12"/>
        <end position="108"/>
    </location>
</feature>
<evidence type="ECO:0000313" key="3">
    <source>
        <dbReference type="Proteomes" id="UP000515317"/>
    </source>
</evidence>
<evidence type="ECO:0000259" key="1">
    <source>
        <dbReference type="Pfam" id="PF12680"/>
    </source>
</evidence>
<dbReference type="KEGG" id="tso:IZ6_29110"/>
<proteinExistence type="predicted"/>
<organism evidence="2 3">
    <name type="scientific">Terrihabitans soli</name>
    <dbReference type="NCBI Taxonomy" id="708113"/>
    <lineage>
        <taxon>Bacteria</taxon>
        <taxon>Pseudomonadati</taxon>
        <taxon>Pseudomonadota</taxon>
        <taxon>Alphaproteobacteria</taxon>
        <taxon>Hyphomicrobiales</taxon>
        <taxon>Terrihabitans</taxon>
    </lineage>
</organism>
<accession>A0A6S6QRE5</accession>
<dbReference type="Proteomes" id="UP000515317">
    <property type="component" value="Chromosome"/>
</dbReference>
<evidence type="ECO:0000313" key="2">
    <source>
        <dbReference type="EMBL" id="BCJ92176.1"/>
    </source>
</evidence>
<reference evidence="2 3" key="1">
    <citation type="submission" date="2020-08" db="EMBL/GenBank/DDBJ databases">
        <title>Genome sequence of Rhizobiales bacterium strain IZ6.</title>
        <authorList>
            <person name="Nakai R."/>
            <person name="Naganuma T."/>
        </authorList>
    </citation>
    <scope>NUCLEOTIDE SEQUENCE [LARGE SCALE GENOMIC DNA]</scope>
    <source>
        <strain evidence="2 3">IZ6</strain>
    </source>
</reference>
<dbReference type="RefSeq" id="WP_222875772.1">
    <property type="nucleotide sequence ID" value="NZ_AP023361.1"/>
</dbReference>
<gene>
    <name evidence="2" type="ORF">IZ6_29110</name>
</gene>
<dbReference type="EMBL" id="AP023361">
    <property type="protein sequence ID" value="BCJ92176.1"/>
    <property type="molecule type" value="Genomic_DNA"/>
</dbReference>
<protein>
    <recommendedName>
        <fullName evidence="1">SnoaL-like domain-containing protein</fullName>
    </recommendedName>
</protein>
<dbReference type="AlphaFoldDB" id="A0A6S6QRE5"/>
<dbReference type="Pfam" id="PF12680">
    <property type="entry name" value="SnoaL_2"/>
    <property type="match status" value="1"/>
</dbReference>